<feature type="transmembrane region" description="Helical" evidence="9">
    <location>
        <begin position="267"/>
        <end position="287"/>
    </location>
</feature>
<dbReference type="FunFam" id="3.90.770.10:FF:000001">
    <property type="entry name" value="3-hydroxy-3-methylglutaryl coenzyme A reductase"/>
    <property type="match status" value="1"/>
</dbReference>
<comment type="similarity">
    <text evidence="2 9">Belongs to the HMG-CoA reductase family.</text>
</comment>
<protein>
    <recommendedName>
        <fullName evidence="9">3-hydroxy-3-methylglutaryl coenzyme A reductase</fullName>
        <shortName evidence="9">HMG-CoA reductase</shortName>
        <ecNumber evidence="9">1.1.1.34</ecNumber>
    </recommendedName>
</protein>
<accession>A0A4Y7QHQ5</accession>
<dbReference type="Proteomes" id="UP000294933">
    <property type="component" value="Unassembled WGS sequence"/>
</dbReference>
<evidence type="ECO:0000259" key="11">
    <source>
        <dbReference type="PROSITE" id="PS50156"/>
    </source>
</evidence>
<dbReference type="PANTHER" id="PTHR10572:SF24">
    <property type="entry name" value="3-HYDROXY-3-METHYLGLUTARYL-COENZYME A REDUCTASE"/>
    <property type="match status" value="1"/>
</dbReference>
<dbReference type="UniPathway" id="UPA00058">
    <property type="reaction ID" value="UER00103"/>
</dbReference>
<dbReference type="AlphaFoldDB" id="A0A4Y7QHQ5"/>
<dbReference type="GO" id="GO:0008299">
    <property type="term" value="P:isoprenoid biosynthetic process"/>
    <property type="evidence" value="ECO:0007669"/>
    <property type="project" value="InterPro"/>
</dbReference>
<dbReference type="NCBIfam" id="TIGR00533">
    <property type="entry name" value="HMG_CoA_R_NADP"/>
    <property type="match status" value="1"/>
</dbReference>
<feature type="region of interest" description="Disordered" evidence="10">
    <location>
        <begin position="1241"/>
        <end position="1263"/>
    </location>
</feature>
<feature type="transmembrane region" description="Helical" evidence="9">
    <location>
        <begin position="20"/>
        <end position="38"/>
    </location>
</feature>
<dbReference type="EMBL" id="ML170160">
    <property type="protein sequence ID" value="TDL26781.1"/>
    <property type="molecule type" value="Genomic_DNA"/>
</dbReference>
<dbReference type="PROSITE" id="PS50065">
    <property type="entry name" value="HMG_COA_REDUCTASE_4"/>
    <property type="match status" value="1"/>
</dbReference>
<dbReference type="PROSITE" id="PS01192">
    <property type="entry name" value="HMG_COA_REDUCTASE_3"/>
    <property type="match status" value="1"/>
</dbReference>
<dbReference type="OrthoDB" id="310654at2759"/>
<feature type="region of interest" description="Disordered" evidence="10">
    <location>
        <begin position="700"/>
        <end position="764"/>
    </location>
</feature>
<dbReference type="PROSITE" id="PS00318">
    <property type="entry name" value="HMG_COA_REDUCTASE_2"/>
    <property type="match status" value="1"/>
</dbReference>
<dbReference type="GO" id="GO:0015936">
    <property type="term" value="P:coenzyme A metabolic process"/>
    <property type="evidence" value="ECO:0007669"/>
    <property type="project" value="InterPro"/>
</dbReference>
<gene>
    <name evidence="12" type="ORF">BD410DRAFT_715342</name>
</gene>
<evidence type="ECO:0000256" key="7">
    <source>
        <dbReference type="ARBA" id="ARBA00023002"/>
    </source>
</evidence>
<dbReference type="EC" id="1.1.1.34" evidence="9"/>
<name>A0A4Y7QHQ5_9AGAM</name>
<dbReference type="GO" id="GO:0004420">
    <property type="term" value="F:hydroxymethylglutaryl-CoA reductase (NADPH) activity"/>
    <property type="evidence" value="ECO:0007669"/>
    <property type="project" value="UniProtKB-EC"/>
</dbReference>
<evidence type="ECO:0000256" key="6">
    <source>
        <dbReference type="ARBA" id="ARBA00022989"/>
    </source>
</evidence>
<evidence type="ECO:0000256" key="5">
    <source>
        <dbReference type="ARBA" id="ARBA00022857"/>
    </source>
</evidence>
<keyword evidence="13" id="KW-1185">Reference proteome</keyword>
<dbReference type="FunFam" id="3.30.70.420:FF:000001">
    <property type="entry name" value="3-hydroxy-3-methylglutaryl coenzyme A reductase"/>
    <property type="match status" value="1"/>
</dbReference>
<dbReference type="InterPro" id="IPR009023">
    <property type="entry name" value="HMG_CoA_Rdtase_NAD(P)-bd_sf"/>
</dbReference>
<evidence type="ECO:0000256" key="3">
    <source>
        <dbReference type="ARBA" id="ARBA00022692"/>
    </source>
</evidence>
<dbReference type="VEuPathDB" id="FungiDB:BD410DRAFT_715342"/>
<dbReference type="PRINTS" id="PR00071">
    <property type="entry name" value="HMGCOARDTASE"/>
</dbReference>
<feature type="transmembrane region" description="Helical" evidence="9">
    <location>
        <begin position="237"/>
        <end position="255"/>
    </location>
</feature>
<dbReference type="Gene3D" id="3.90.770.10">
    <property type="entry name" value="3-hydroxy-3-methylglutaryl-coenzyme A Reductase, Chain A, domain 2"/>
    <property type="match status" value="1"/>
</dbReference>
<evidence type="ECO:0000256" key="1">
    <source>
        <dbReference type="ARBA" id="ARBA00004477"/>
    </source>
</evidence>
<dbReference type="PROSITE" id="PS50156">
    <property type="entry name" value="SSD"/>
    <property type="match status" value="1"/>
</dbReference>
<dbReference type="GO" id="GO:0006696">
    <property type="term" value="P:ergosterol biosynthetic process"/>
    <property type="evidence" value="ECO:0007669"/>
    <property type="project" value="TreeGrafter"/>
</dbReference>
<dbReference type="InterPro" id="IPR023282">
    <property type="entry name" value="HMG_CoA_Rdtase_N"/>
</dbReference>
<dbReference type="InterPro" id="IPR004554">
    <property type="entry name" value="HMG_CoA_Rdtase_eu_arc"/>
</dbReference>
<dbReference type="GO" id="GO:0005789">
    <property type="term" value="C:endoplasmic reticulum membrane"/>
    <property type="evidence" value="ECO:0007669"/>
    <property type="project" value="UniProtKB-SubCell"/>
</dbReference>
<comment type="catalytic activity">
    <reaction evidence="9">
        <text>(R)-mevalonate + 2 NADP(+) + CoA = (3S)-3-hydroxy-3-methylglutaryl-CoA + 2 NADPH + 2 H(+)</text>
        <dbReference type="Rhea" id="RHEA:15989"/>
        <dbReference type="ChEBI" id="CHEBI:15378"/>
        <dbReference type="ChEBI" id="CHEBI:36464"/>
        <dbReference type="ChEBI" id="CHEBI:43074"/>
        <dbReference type="ChEBI" id="CHEBI:57287"/>
        <dbReference type="ChEBI" id="CHEBI:57783"/>
        <dbReference type="ChEBI" id="CHEBI:58349"/>
        <dbReference type="EC" id="1.1.1.34"/>
    </reaction>
</comment>
<evidence type="ECO:0000256" key="2">
    <source>
        <dbReference type="ARBA" id="ARBA00007661"/>
    </source>
</evidence>
<dbReference type="InterPro" id="IPR002202">
    <property type="entry name" value="HMG_CoA_Rdtase"/>
</dbReference>
<dbReference type="STRING" id="50990.A0A4Y7QHQ5"/>
<evidence type="ECO:0000256" key="9">
    <source>
        <dbReference type="RuleBase" id="RU361219"/>
    </source>
</evidence>
<feature type="compositionally biased region" description="Polar residues" evidence="10">
    <location>
        <begin position="746"/>
        <end position="755"/>
    </location>
</feature>
<evidence type="ECO:0000313" key="12">
    <source>
        <dbReference type="EMBL" id="TDL26781.1"/>
    </source>
</evidence>
<dbReference type="FunFam" id="1.10.3270.10:FF:000001">
    <property type="entry name" value="3-hydroxy-3-methylglutaryl coenzyme A reductase"/>
    <property type="match status" value="1"/>
</dbReference>
<dbReference type="CDD" id="cd00643">
    <property type="entry name" value="HMG-CoA_reductase_classI"/>
    <property type="match status" value="1"/>
</dbReference>
<keyword evidence="8 9" id="KW-0472">Membrane</keyword>
<comment type="pathway">
    <text evidence="9">Metabolic intermediate biosynthesis; (R)-mevalonate biosynthesis; (R)-mevalonate from acetyl-CoA: step 3/3.</text>
</comment>
<dbReference type="InterPro" id="IPR053958">
    <property type="entry name" value="HMGCR/SNAP/NPC1-like_SSD"/>
</dbReference>
<keyword evidence="7 9" id="KW-0560">Oxidoreductase</keyword>
<evidence type="ECO:0000256" key="4">
    <source>
        <dbReference type="ARBA" id="ARBA00022824"/>
    </source>
</evidence>
<dbReference type="Pfam" id="PF00368">
    <property type="entry name" value="HMG-CoA_red"/>
    <property type="match status" value="1"/>
</dbReference>
<organism evidence="12 13">
    <name type="scientific">Rickenella mellea</name>
    <dbReference type="NCBI Taxonomy" id="50990"/>
    <lineage>
        <taxon>Eukaryota</taxon>
        <taxon>Fungi</taxon>
        <taxon>Dikarya</taxon>
        <taxon>Basidiomycota</taxon>
        <taxon>Agaricomycotina</taxon>
        <taxon>Agaricomycetes</taxon>
        <taxon>Hymenochaetales</taxon>
        <taxon>Rickenellaceae</taxon>
        <taxon>Rickenella</taxon>
    </lineage>
</organism>
<sequence>MLAIVRPLARRASENAIETIVCGFVFATFAYFHILAAVKQSTIVSASTFTGSGTFTATPKAALALWRETEWISVNEDFWHSEELITGNFSQVELQQIVFSSQVNSHFTSPTATFEQSLEMFNKYLTKDVLPSTSGKGYGDICYKLSIVNNPQPECFTAYSDTDTPTLTLSFLPRTREAFIEAVEHHALRETYLEGYFTLKPPPSASQFHDGSRLTFALRALVLRLWDLSGTANSLDVIFILSGYILMHITFFRLIRSSRSLGSNFWLTTAIMTSAILSFTISLGISLKYGIRVDAVVLTEALPFIVCAVGFDKPLLLARAVFTHEDMYFPQSEDGRVRSTARRTTVVSASTLIVEALSECGNTILRNYALEVSVLAVGASTKIVGLSECCALAVVILTVDCLLLVTFYVATLTIMVEVKRIKYIRNISHESWSKNKPVPSESTCNLLQLPIQKLGKAITQLLSAVLGVKGSTIEESKVGSIESGAFAKLKLLLIFAFVAAHVMDCSFFTPSAGLRHQDLYSPLDTSGEPLFERVRKVDMTSSSVSAVLSSLANATDSDSTPLFVKVAPPLYVQVRSANSSLKNNSSLKDIAATKVAEVFEEVMSNWTRLVGDSVVSKWIVFVFAASVALNAYILKGIGADGAFSQAYRHGVEVTDKSHVPSRGGEGRKAHAAAMDVPGTEQGLVRGRGYDISATLDANELEEESDQFRAQTTPHKRPVFTSGNSSDSDSSDLPLINPEAPLHHRQSSSGTNSAVSSPEPLSDDSSAQEILDYGCRSLEECVRIFEHSERPVSVSLSFLNNEEVIMLAQAGKIQPYALEKTLGDLERAIMIRRALISRSSTTQSLENSDIPMKDYAYERVIGACCENVIGYMPIPLGVAGPLMIDGELFPIPMATAEGTLVASTSRGCKALNAGGGVSTVVTEDAMTRGPAIDFPSITMAAQAKAWIESEEGWSIIKRAFESTSRFVVLQHAKCAMAGRTLFIRFASSTGDAMGMNMISKGTEKALDELAYKFPKMSILSLSGNYCTDKKPAAINWIEGRGKSVVAEAVVPGTVVTRVLKTTVADLCNLNVKKNLIGSAMAGSIGGFNAHAANILTAIYLATGQDPAQNVESSNCMTLMEPTNNGEDLLMTVTMPSIEVGTVGGGTVLKPQQAVLDMLGIRGAHPREPGHNAQRLARLVAASVMAGELSLLSALAAGHLVKAHLKHNRSQLNTPEPSRPASPLSAALRLISPSGADTHAARFLRGVGGRPGPLSRPPSYSVDVK</sequence>
<feature type="region of interest" description="Disordered" evidence="10">
    <location>
        <begin position="655"/>
        <end position="683"/>
    </location>
</feature>
<feature type="domain" description="SSD" evidence="11">
    <location>
        <begin position="236"/>
        <end position="414"/>
    </location>
</feature>
<keyword evidence="3 9" id="KW-0812">Transmembrane</keyword>
<dbReference type="GO" id="GO:0005778">
    <property type="term" value="C:peroxisomal membrane"/>
    <property type="evidence" value="ECO:0007669"/>
    <property type="project" value="TreeGrafter"/>
</dbReference>
<dbReference type="InterPro" id="IPR023074">
    <property type="entry name" value="HMG_CoA_Rdtase_cat_sf"/>
</dbReference>
<dbReference type="Pfam" id="PF12349">
    <property type="entry name" value="Sterol-sensing"/>
    <property type="match status" value="1"/>
</dbReference>
<evidence type="ECO:0000256" key="10">
    <source>
        <dbReference type="SAM" id="MobiDB-lite"/>
    </source>
</evidence>
<feature type="transmembrane region" description="Helical" evidence="9">
    <location>
        <begin position="391"/>
        <end position="416"/>
    </location>
</feature>
<reference evidence="12 13" key="1">
    <citation type="submission" date="2018-06" db="EMBL/GenBank/DDBJ databases">
        <title>A transcriptomic atlas of mushroom development highlights an independent origin of complex multicellularity.</title>
        <authorList>
            <consortium name="DOE Joint Genome Institute"/>
            <person name="Krizsan K."/>
            <person name="Almasi E."/>
            <person name="Merenyi Z."/>
            <person name="Sahu N."/>
            <person name="Viragh M."/>
            <person name="Koszo T."/>
            <person name="Mondo S."/>
            <person name="Kiss B."/>
            <person name="Balint B."/>
            <person name="Kues U."/>
            <person name="Barry K."/>
            <person name="Hegedus J.C."/>
            <person name="Henrissat B."/>
            <person name="Johnson J."/>
            <person name="Lipzen A."/>
            <person name="Ohm R."/>
            <person name="Nagy I."/>
            <person name="Pangilinan J."/>
            <person name="Yan J."/>
            <person name="Xiong Y."/>
            <person name="Grigoriev I.V."/>
            <person name="Hibbett D.S."/>
            <person name="Nagy L.G."/>
        </authorList>
    </citation>
    <scope>NUCLEOTIDE SEQUENCE [LARGE SCALE GENOMIC DNA]</scope>
    <source>
        <strain evidence="12 13">SZMC22713</strain>
    </source>
</reference>
<proteinExistence type="inferred from homology"/>
<keyword evidence="6 9" id="KW-1133">Transmembrane helix</keyword>
<dbReference type="InterPro" id="IPR009029">
    <property type="entry name" value="HMG_CoA_Rdtase_sub-bd_dom_sf"/>
</dbReference>
<dbReference type="PROSITE" id="PS00066">
    <property type="entry name" value="HMG_COA_REDUCTASE_1"/>
    <property type="match status" value="1"/>
</dbReference>
<feature type="compositionally biased region" description="Basic and acidic residues" evidence="10">
    <location>
        <begin position="655"/>
        <end position="668"/>
    </location>
</feature>
<keyword evidence="5 9" id="KW-0521">NADP</keyword>
<evidence type="ECO:0000313" key="13">
    <source>
        <dbReference type="Proteomes" id="UP000294933"/>
    </source>
</evidence>
<dbReference type="Gene3D" id="3.30.70.420">
    <property type="entry name" value="Hydroxymethylglutaryl-CoA reductase, class I/II, NAD/NADP-binding domain"/>
    <property type="match status" value="1"/>
</dbReference>
<dbReference type="Gene3D" id="1.10.3270.10">
    <property type="entry name" value="HMGR, N-terminal domain"/>
    <property type="match status" value="1"/>
</dbReference>
<evidence type="ECO:0000256" key="8">
    <source>
        <dbReference type="ARBA" id="ARBA00023136"/>
    </source>
</evidence>
<dbReference type="PANTHER" id="PTHR10572">
    <property type="entry name" value="3-HYDROXY-3-METHYLGLUTARYL-COENZYME A REDUCTASE"/>
    <property type="match status" value="1"/>
</dbReference>
<dbReference type="SUPFAM" id="SSF55035">
    <property type="entry name" value="NAD-binding domain of HMG-CoA reductase"/>
    <property type="match status" value="1"/>
</dbReference>
<dbReference type="InterPro" id="IPR023076">
    <property type="entry name" value="HMG_CoA_Rdtase_CS"/>
</dbReference>
<dbReference type="InterPro" id="IPR000731">
    <property type="entry name" value="SSD"/>
</dbReference>
<keyword evidence="4 9" id="KW-0256">Endoplasmic reticulum</keyword>
<dbReference type="SUPFAM" id="SSF56542">
    <property type="entry name" value="Substrate-binding domain of HMG-CoA reductase"/>
    <property type="match status" value="1"/>
</dbReference>
<comment type="subcellular location">
    <subcellularLocation>
        <location evidence="1 9">Endoplasmic reticulum membrane</location>
        <topology evidence="1 9">Multi-pass membrane protein</topology>
    </subcellularLocation>
</comment>